<dbReference type="GO" id="GO:0003677">
    <property type="term" value="F:DNA binding"/>
    <property type="evidence" value="ECO:0007669"/>
    <property type="project" value="UniProtKB-KW"/>
</dbReference>
<gene>
    <name evidence="2" type="ORF">CLV41_103324</name>
</gene>
<proteinExistence type="predicted"/>
<reference evidence="2 3" key="1">
    <citation type="submission" date="2018-01" db="EMBL/GenBank/DDBJ databases">
        <title>Genomic Encyclopedia of Archaeal and Bacterial Type Strains, Phase II (KMG-II): from individual species to whole genera.</title>
        <authorList>
            <person name="Goeker M."/>
        </authorList>
    </citation>
    <scope>NUCLEOTIDE SEQUENCE [LARGE SCALE GENOMIC DNA]</scope>
    <source>
        <strain evidence="2 3">DSM 17023</strain>
    </source>
</reference>
<dbReference type="InterPro" id="IPR016032">
    <property type="entry name" value="Sig_transdc_resp-reg_C-effctor"/>
</dbReference>
<keyword evidence="2" id="KW-0238">DNA-binding</keyword>
<dbReference type="AlphaFoldDB" id="A0A2S3UXE7"/>
<evidence type="ECO:0000313" key="2">
    <source>
        <dbReference type="EMBL" id="POF32401.1"/>
    </source>
</evidence>
<organism evidence="2 3">
    <name type="scientific">Roseibium marinum</name>
    <dbReference type="NCBI Taxonomy" id="281252"/>
    <lineage>
        <taxon>Bacteria</taxon>
        <taxon>Pseudomonadati</taxon>
        <taxon>Pseudomonadota</taxon>
        <taxon>Alphaproteobacteria</taxon>
        <taxon>Hyphomicrobiales</taxon>
        <taxon>Stappiaceae</taxon>
        <taxon>Roseibium</taxon>
    </lineage>
</organism>
<feature type="domain" description="HTH luxR-type" evidence="1">
    <location>
        <begin position="317"/>
        <end position="374"/>
    </location>
</feature>
<dbReference type="Proteomes" id="UP000236959">
    <property type="component" value="Unassembled WGS sequence"/>
</dbReference>
<dbReference type="SMART" id="SM00421">
    <property type="entry name" value="HTH_LUXR"/>
    <property type="match status" value="1"/>
</dbReference>
<evidence type="ECO:0000259" key="1">
    <source>
        <dbReference type="SMART" id="SM00421"/>
    </source>
</evidence>
<evidence type="ECO:0000313" key="3">
    <source>
        <dbReference type="Proteomes" id="UP000236959"/>
    </source>
</evidence>
<dbReference type="EMBL" id="PPCN01000003">
    <property type="protein sequence ID" value="POF32401.1"/>
    <property type="molecule type" value="Genomic_DNA"/>
</dbReference>
<accession>A0A2S3UXE7</accession>
<name>A0A2S3UXE7_9HYPH</name>
<dbReference type="GO" id="GO:0006355">
    <property type="term" value="P:regulation of DNA-templated transcription"/>
    <property type="evidence" value="ECO:0007669"/>
    <property type="project" value="InterPro"/>
</dbReference>
<dbReference type="Gene3D" id="1.10.10.10">
    <property type="entry name" value="Winged helix-like DNA-binding domain superfamily/Winged helix DNA-binding domain"/>
    <property type="match status" value="1"/>
</dbReference>
<comment type="caution">
    <text evidence="2">The sequence shown here is derived from an EMBL/GenBank/DDBJ whole genome shotgun (WGS) entry which is preliminary data.</text>
</comment>
<protein>
    <submittedName>
        <fullName evidence="2">DNA-binding CsgD family transcriptional regulator</fullName>
    </submittedName>
</protein>
<sequence>MGVAAEKYLHLSNLAVAAAMDPDCWQQLLDEMGQAIGTHVCTQLIGYDQLTKAAPLAYTSGYDPDLLKLYEAHYADKNPFAANFGKCAVGGAIAADQLCTPERLKKTGFYADIIRPHEDIYGGGGSMLARDSSRMVLIGGNLRAKDRDKYEREWLRLCETLTPIIRQSLEISRAISGLSFEKWAAEQHMLGADTAIFVVDPAMTIHHACREAQKMLDKGTPVGSGFNRRLRFCFDEDQRQFATLCRLQLKGNQNIFKSWRVTDGSGQGWTCRLMGLRMGELDWSPFAGFLTKSITTILLAIKKDVSPISIQEKMQTAFGFSQAEAQAALLLADGLTLAEIARTRQVSIYTVRNQIKAALSKSGCRRQSELVRKTEQMRLQGGW</sequence>
<dbReference type="InterPro" id="IPR036388">
    <property type="entry name" value="WH-like_DNA-bd_sf"/>
</dbReference>
<keyword evidence="3" id="KW-1185">Reference proteome</keyword>
<dbReference type="SUPFAM" id="SSF46894">
    <property type="entry name" value="C-terminal effector domain of the bipartite response regulators"/>
    <property type="match status" value="1"/>
</dbReference>
<dbReference type="InterPro" id="IPR000792">
    <property type="entry name" value="Tscrpt_reg_LuxR_C"/>
</dbReference>